<evidence type="ECO:0000313" key="4">
    <source>
        <dbReference type="Proteomes" id="UP001318040"/>
    </source>
</evidence>
<organism evidence="4 5">
    <name type="scientific">Petromyzon marinus</name>
    <name type="common">Sea lamprey</name>
    <dbReference type="NCBI Taxonomy" id="7757"/>
    <lineage>
        <taxon>Eukaryota</taxon>
        <taxon>Metazoa</taxon>
        <taxon>Chordata</taxon>
        <taxon>Craniata</taxon>
        <taxon>Vertebrata</taxon>
        <taxon>Cyclostomata</taxon>
        <taxon>Hyperoartia</taxon>
        <taxon>Petromyzontiformes</taxon>
        <taxon>Petromyzontidae</taxon>
        <taxon>Petromyzon</taxon>
    </lineage>
</organism>
<keyword evidence="4" id="KW-1185">Reference proteome</keyword>
<name>A0AAJ7U0D3_PETMA</name>
<feature type="region of interest" description="Disordered" evidence="1">
    <location>
        <begin position="1"/>
        <end position="22"/>
    </location>
</feature>
<feature type="domain" description="Immunoglobulin I-set" evidence="3">
    <location>
        <begin position="96"/>
        <end position="148"/>
    </location>
</feature>
<reference evidence="5" key="1">
    <citation type="submission" date="2025-08" db="UniProtKB">
        <authorList>
            <consortium name="RefSeq"/>
        </authorList>
    </citation>
    <scope>IDENTIFICATION</scope>
    <source>
        <tissue evidence="5">Sperm</tissue>
    </source>
</reference>
<sequence>MRANRSLVPQVHGRGGGRANSRSRLGRLAYNMTPSERTEGRVLSLFCIAALLSATVADQACQSYPTPASATLGGSVDLPANSSISGIDEVELVYNKNGTLNRLFSWHKNGSVPSRRARQKYAFENATLRIRNIAANDTGAYEIAFHNSLYIHRWCFRLSIAVPPSPFDDNSYPGGGNASRTKTLAFISMGAVVCVLVMSAAGVAFYKSSRLGCKITSQAVEDDADLDTVYSTINEALTVEHIEIKELYSEVFQAKTNSPYEYAQVDGDIIRNAPIVKSEGPSSRFDVQTPAYDDIKPQINLQSDVNAFTHANSDSAITDAGKGAIAHGTDMRADTVDLCRHGRRWERTAVPLFRAHNLDVL</sequence>
<keyword evidence="2" id="KW-0812">Transmembrane</keyword>
<gene>
    <name evidence="5" type="primary">LOC116952286</name>
</gene>
<evidence type="ECO:0000256" key="2">
    <source>
        <dbReference type="SAM" id="Phobius"/>
    </source>
</evidence>
<evidence type="ECO:0000259" key="3">
    <source>
        <dbReference type="Pfam" id="PF07679"/>
    </source>
</evidence>
<dbReference type="Gene3D" id="2.60.40.10">
    <property type="entry name" value="Immunoglobulins"/>
    <property type="match status" value="1"/>
</dbReference>
<dbReference type="RefSeq" id="XP_032827382.1">
    <property type="nucleotide sequence ID" value="XM_032971491.1"/>
</dbReference>
<feature type="transmembrane region" description="Helical" evidence="2">
    <location>
        <begin position="184"/>
        <end position="206"/>
    </location>
</feature>
<evidence type="ECO:0000256" key="1">
    <source>
        <dbReference type="SAM" id="MobiDB-lite"/>
    </source>
</evidence>
<dbReference type="InterPro" id="IPR036179">
    <property type="entry name" value="Ig-like_dom_sf"/>
</dbReference>
<dbReference type="Proteomes" id="UP001318040">
    <property type="component" value="Chromosome 46"/>
</dbReference>
<dbReference type="InterPro" id="IPR013783">
    <property type="entry name" value="Ig-like_fold"/>
</dbReference>
<accession>A0AAJ7U0D3</accession>
<protein>
    <submittedName>
        <fullName evidence="5">Uncharacterized protein LOC116952286 isoform X1</fullName>
    </submittedName>
</protein>
<proteinExistence type="predicted"/>
<dbReference type="SUPFAM" id="SSF48726">
    <property type="entry name" value="Immunoglobulin"/>
    <property type="match status" value="1"/>
</dbReference>
<dbReference type="AlphaFoldDB" id="A0AAJ7U0D3"/>
<keyword evidence="2" id="KW-0472">Membrane</keyword>
<dbReference type="InterPro" id="IPR013098">
    <property type="entry name" value="Ig_I-set"/>
</dbReference>
<dbReference type="GeneID" id="116952286"/>
<evidence type="ECO:0000313" key="5">
    <source>
        <dbReference type="RefSeq" id="XP_032827382.1"/>
    </source>
</evidence>
<dbReference type="Pfam" id="PF07679">
    <property type="entry name" value="I-set"/>
    <property type="match status" value="1"/>
</dbReference>
<keyword evidence="2" id="KW-1133">Transmembrane helix</keyword>
<dbReference type="KEGG" id="pmrn:116952286"/>